<dbReference type="SMART" id="SM00388">
    <property type="entry name" value="HisKA"/>
    <property type="match status" value="1"/>
</dbReference>
<evidence type="ECO:0000256" key="2">
    <source>
        <dbReference type="ARBA" id="ARBA00006402"/>
    </source>
</evidence>
<dbReference type="CDD" id="cd00082">
    <property type="entry name" value="HisKA"/>
    <property type="match status" value="1"/>
</dbReference>
<dbReference type="AlphaFoldDB" id="A0A7C3KD25"/>
<comment type="similarity">
    <text evidence="2">In the N-terminal section; belongs to the phytochrome family.</text>
</comment>
<name>A0A7C3KD25_9CYAN</name>
<keyword evidence="6" id="KW-0418">Kinase</keyword>
<dbReference type="Gene3D" id="3.30.450.40">
    <property type="match status" value="1"/>
</dbReference>
<dbReference type="SUPFAM" id="SSF47384">
    <property type="entry name" value="Homodimeric domain of signal transducing histidine kinase"/>
    <property type="match status" value="1"/>
</dbReference>
<feature type="coiled-coil region" evidence="9">
    <location>
        <begin position="330"/>
        <end position="360"/>
    </location>
</feature>
<dbReference type="InterPro" id="IPR004358">
    <property type="entry name" value="Sig_transdc_His_kin-like_C"/>
</dbReference>
<keyword evidence="7" id="KW-0902">Two-component regulatory system</keyword>
<dbReference type="InterPro" id="IPR003661">
    <property type="entry name" value="HisK_dim/P_dom"/>
</dbReference>
<dbReference type="Pfam" id="PF13492">
    <property type="entry name" value="GAF_3"/>
    <property type="match status" value="1"/>
</dbReference>
<comment type="caution">
    <text evidence="11">The sequence shown here is derived from an EMBL/GenBank/DDBJ whole genome shotgun (WGS) entry which is preliminary data.</text>
</comment>
<evidence type="ECO:0000256" key="5">
    <source>
        <dbReference type="ARBA" id="ARBA00022679"/>
    </source>
</evidence>
<accession>A0A7C3KD25</accession>
<dbReference type="InterPro" id="IPR050736">
    <property type="entry name" value="Sensor_HK_Regulatory"/>
</dbReference>
<dbReference type="PANTHER" id="PTHR43711">
    <property type="entry name" value="TWO-COMPONENT HISTIDINE KINASE"/>
    <property type="match status" value="1"/>
</dbReference>
<dbReference type="Pfam" id="PF00512">
    <property type="entry name" value="HisKA"/>
    <property type="match status" value="1"/>
</dbReference>
<dbReference type="PANTHER" id="PTHR43711:SF26">
    <property type="entry name" value="SENSOR HISTIDINE KINASE RCSC"/>
    <property type="match status" value="1"/>
</dbReference>
<proteinExistence type="inferred from homology"/>
<dbReference type="InterPro" id="IPR036890">
    <property type="entry name" value="HATPase_C_sf"/>
</dbReference>
<feature type="domain" description="Histidine kinase" evidence="10">
    <location>
        <begin position="367"/>
        <end position="598"/>
    </location>
</feature>
<keyword evidence="4" id="KW-0597">Phosphoprotein</keyword>
<dbReference type="Pfam" id="PF02518">
    <property type="entry name" value="HATPase_c"/>
    <property type="match status" value="1"/>
</dbReference>
<evidence type="ECO:0000256" key="1">
    <source>
        <dbReference type="ARBA" id="ARBA00000085"/>
    </source>
</evidence>
<evidence type="ECO:0000313" key="11">
    <source>
        <dbReference type="EMBL" id="HFM97450.1"/>
    </source>
</evidence>
<dbReference type="EC" id="2.7.13.3" evidence="3"/>
<dbReference type="SUPFAM" id="SSF55874">
    <property type="entry name" value="ATPase domain of HSP90 chaperone/DNA topoisomerase II/histidine kinase"/>
    <property type="match status" value="1"/>
</dbReference>
<evidence type="ECO:0000256" key="8">
    <source>
        <dbReference type="ARBA" id="ARBA00074306"/>
    </source>
</evidence>
<reference evidence="11" key="1">
    <citation type="journal article" date="2020" name="mSystems">
        <title>Genome- and Community-Level Interaction Insights into Carbon Utilization and Element Cycling Functions of Hydrothermarchaeota in Hydrothermal Sediment.</title>
        <authorList>
            <person name="Zhou Z."/>
            <person name="Liu Y."/>
            <person name="Xu W."/>
            <person name="Pan J."/>
            <person name="Luo Z.H."/>
            <person name="Li M."/>
        </authorList>
    </citation>
    <scope>NUCLEOTIDE SEQUENCE [LARGE SCALE GENOMIC DNA]</scope>
    <source>
        <strain evidence="11">SpSt-418</strain>
    </source>
</reference>
<gene>
    <name evidence="11" type="ORF">ENR64_06715</name>
</gene>
<dbReference type="PROSITE" id="PS50109">
    <property type="entry name" value="HIS_KIN"/>
    <property type="match status" value="1"/>
</dbReference>
<comment type="catalytic activity">
    <reaction evidence="1">
        <text>ATP + protein L-histidine = ADP + protein N-phospho-L-histidine.</text>
        <dbReference type="EC" id="2.7.13.3"/>
    </reaction>
</comment>
<dbReference type="SMART" id="SM00387">
    <property type="entry name" value="HATPase_c"/>
    <property type="match status" value="1"/>
</dbReference>
<dbReference type="CDD" id="cd16922">
    <property type="entry name" value="HATPase_EvgS-ArcB-TorS-like"/>
    <property type="match status" value="1"/>
</dbReference>
<dbReference type="GO" id="GO:0000155">
    <property type="term" value="F:phosphorelay sensor kinase activity"/>
    <property type="evidence" value="ECO:0007669"/>
    <property type="project" value="InterPro"/>
</dbReference>
<dbReference type="InterPro" id="IPR005467">
    <property type="entry name" value="His_kinase_dom"/>
</dbReference>
<dbReference type="Gene3D" id="3.30.565.10">
    <property type="entry name" value="Histidine kinase-like ATPase, C-terminal domain"/>
    <property type="match status" value="1"/>
</dbReference>
<evidence type="ECO:0000256" key="4">
    <source>
        <dbReference type="ARBA" id="ARBA00022553"/>
    </source>
</evidence>
<dbReference type="FunFam" id="3.30.565.10:FF:000010">
    <property type="entry name" value="Sensor histidine kinase RcsC"/>
    <property type="match status" value="1"/>
</dbReference>
<dbReference type="InterPro" id="IPR003594">
    <property type="entry name" value="HATPase_dom"/>
</dbReference>
<protein>
    <recommendedName>
        <fullName evidence="8">Circadian input-output histidine kinase CikA</fullName>
        <ecNumber evidence="3">2.7.13.3</ecNumber>
    </recommendedName>
</protein>
<organism evidence="11">
    <name type="scientific">Oscillatoriales cyanobacterium SpSt-418</name>
    <dbReference type="NCBI Taxonomy" id="2282169"/>
    <lineage>
        <taxon>Bacteria</taxon>
        <taxon>Bacillati</taxon>
        <taxon>Cyanobacteriota</taxon>
        <taxon>Cyanophyceae</taxon>
        <taxon>Oscillatoriophycideae</taxon>
        <taxon>Oscillatoriales</taxon>
    </lineage>
</organism>
<dbReference type="InterPro" id="IPR036097">
    <property type="entry name" value="HisK_dim/P_sf"/>
</dbReference>
<sequence>MQSFQESSTPSIGKDDIQNFASELVFVQDAQGRYVSFQWQQRGHSLLEAELILEQQKAVFLPLRQEFYQDCVQQVLTSLSPERFACPFRCGDRTFMLDGAMSPVLLPDRAPEMVVVAGRLLPYQTTEQIPTHRSGTIAASSLSFSTDRYQKLLTQISWNIRRTLELPTIWQQTVKGLAKALGIDRCIVCPYEPDGSQAVLVVDEYAQDNGELLDGRLFCAASDDFLRRAIATRRAVTAHQVSIIETDSCLIHVEADSADFAVVQPVMQAASILVVVTCYQDQPNALILLYHHDRAHNWSEAELEFMHDLADQVGTAIAHANLFSASQSLTEELQRVNSSLMQKHRELEEARHQAVEASRLKSEFLANTSHELRTPLNGMIGFLKLVLDGMADDPEEQSDFINEAYRSALHLLNVINDVLDLAKIEAGKLQIELSPVKVNELLSDVEDFTKTQAQQKELNFIIEKPPTDDEIVLYGNYQRLLQVMLNLVGNAIKFTHEGGVTVSVELIRKKITFQGQDLPGMAIVRVADTGIGVSLDKQDKLFQSFSQVDGSRTRQYGGTGLGLAISQKLVEAMGGEVNFFSMGEGLGSTVTFTVPLFQEPIMITSLTDVPASVLLEEP</sequence>
<evidence type="ECO:0000256" key="7">
    <source>
        <dbReference type="ARBA" id="ARBA00023012"/>
    </source>
</evidence>
<dbReference type="SUPFAM" id="SSF55781">
    <property type="entry name" value="GAF domain-like"/>
    <property type="match status" value="1"/>
</dbReference>
<evidence type="ECO:0000256" key="9">
    <source>
        <dbReference type="SAM" id="Coils"/>
    </source>
</evidence>
<dbReference type="EMBL" id="DSRU01000080">
    <property type="protein sequence ID" value="HFM97450.1"/>
    <property type="molecule type" value="Genomic_DNA"/>
</dbReference>
<dbReference type="Gene3D" id="1.10.287.130">
    <property type="match status" value="1"/>
</dbReference>
<evidence type="ECO:0000256" key="6">
    <source>
        <dbReference type="ARBA" id="ARBA00022777"/>
    </source>
</evidence>
<dbReference type="PRINTS" id="PR00344">
    <property type="entry name" value="BCTRLSENSOR"/>
</dbReference>
<evidence type="ECO:0000256" key="3">
    <source>
        <dbReference type="ARBA" id="ARBA00012438"/>
    </source>
</evidence>
<dbReference type="InterPro" id="IPR029016">
    <property type="entry name" value="GAF-like_dom_sf"/>
</dbReference>
<dbReference type="InterPro" id="IPR003018">
    <property type="entry name" value="GAF"/>
</dbReference>
<evidence type="ECO:0000259" key="10">
    <source>
        <dbReference type="PROSITE" id="PS50109"/>
    </source>
</evidence>
<keyword evidence="5" id="KW-0808">Transferase</keyword>
<keyword evidence="9" id="KW-0175">Coiled coil</keyword>
<dbReference type="SMART" id="SM00065">
    <property type="entry name" value="GAF"/>
    <property type="match status" value="1"/>
</dbReference>